<evidence type="ECO:0000256" key="3">
    <source>
        <dbReference type="ARBA" id="ARBA00022777"/>
    </source>
</evidence>
<dbReference type="InterPro" id="IPR006205">
    <property type="entry name" value="Mev_gal_kin"/>
</dbReference>
<sequence>MDHGCLSFSISAPGKIILIGEHSVVYNKQGLASAIDKRTYLHFKEHRLAHDQITYNLLNKITEWDFRSVYNLITLDKPLAVGVKEFSIFTPELFRHDEFVDLIQEFVNQKVEEGTDAYKSLVGLFYIVLGMLWCTDVNMTPFDIEMMTDLTIGAGTGSSASFAACIAGAVYHYIRLKAFEKHGAGEFNISYEMFKPYKMTLSAHYCGFSEEDKEVINKWAYCVEKIMHGSPSGLDNTVCVYGNAVLINPLGRKEGESNLRPLSNFPTVRILLINSGIPRKTRDVVRKVADLKRSCPDAVGAVINAMGVVANEFIKNLMGIQDGAEPSPTQEEVFRQIEVTRLGTSWLGVLVCESVFTSLSYLFQTLIDLQQGLLNTIGVSHPRLEEICFITARRGLHSKLTGAGGGGYAFTLLPPDASEERVIQTTEDLRSAGFKVEDIVVNGEGIAIDFRKDVF</sequence>
<keyword evidence="5" id="KW-0756">Sterol biosynthesis</keyword>
<dbReference type="GO" id="GO:0005524">
    <property type="term" value="F:ATP binding"/>
    <property type="evidence" value="ECO:0007669"/>
    <property type="project" value="UniProtKB-KW"/>
</dbReference>
<keyword evidence="2 5" id="KW-0808">Transferase</keyword>
<dbReference type="InterPro" id="IPR020568">
    <property type="entry name" value="Ribosomal_Su5_D2-typ_SF"/>
</dbReference>
<feature type="domain" description="GHMP kinase C-terminal" evidence="6">
    <location>
        <begin position="370"/>
        <end position="423"/>
    </location>
</feature>
<dbReference type="Pfam" id="PF08544">
    <property type="entry name" value="GHMP_kinases_C"/>
    <property type="match status" value="1"/>
</dbReference>
<dbReference type="SUPFAM" id="SSF54211">
    <property type="entry name" value="Ribosomal protein S5 domain 2-like"/>
    <property type="match status" value="1"/>
</dbReference>
<keyword evidence="8" id="KW-1185">Reference proteome</keyword>
<comment type="similarity">
    <text evidence="5">Belongs to the GHMP kinase family. Mevalonate kinase subfamily.</text>
</comment>
<dbReference type="PANTHER" id="PTHR43290">
    <property type="entry name" value="MEVALONATE KINASE"/>
    <property type="match status" value="1"/>
</dbReference>
<dbReference type="GO" id="GO:0019287">
    <property type="term" value="P:isopentenyl diphosphate biosynthetic process, mevalonate pathway"/>
    <property type="evidence" value="ECO:0007669"/>
    <property type="project" value="UniProtKB-UniPathway"/>
</dbReference>
<dbReference type="AlphaFoldDB" id="A0A6H5GX54"/>
<keyword evidence="5" id="KW-0547">Nucleotide-binding</keyword>
<comment type="catalytic activity">
    <reaction evidence="5">
        <text>(R)-mevalonate + ATP = (R)-5-phosphomevalonate + ADP + H(+)</text>
        <dbReference type="Rhea" id="RHEA:17065"/>
        <dbReference type="ChEBI" id="CHEBI:15378"/>
        <dbReference type="ChEBI" id="CHEBI:30616"/>
        <dbReference type="ChEBI" id="CHEBI:36464"/>
        <dbReference type="ChEBI" id="CHEBI:58146"/>
        <dbReference type="ChEBI" id="CHEBI:456216"/>
        <dbReference type="EC" id="2.7.1.36"/>
    </reaction>
</comment>
<comment type="pathway">
    <text evidence="5">Isoprenoid biosynthesis; isopentenyl diphosphate biosynthesis via mevalonate pathway; isopentenyl diphosphate from (R)-mevalonate: step 1/3.</text>
</comment>
<protein>
    <recommendedName>
        <fullName evidence="5">Mevalonate kinase</fullName>
        <shortName evidence="5">MK</shortName>
        <ecNumber evidence="5">2.7.1.36</ecNumber>
    </recommendedName>
</protein>
<evidence type="ECO:0000256" key="4">
    <source>
        <dbReference type="ARBA" id="ARBA00022842"/>
    </source>
</evidence>
<reference evidence="7 8" key="1">
    <citation type="submission" date="2020-02" db="EMBL/GenBank/DDBJ databases">
        <authorList>
            <person name="Ferguson B K."/>
        </authorList>
    </citation>
    <scope>NUCLEOTIDE SEQUENCE [LARGE SCALE GENOMIC DNA]</scope>
</reference>
<evidence type="ECO:0000256" key="2">
    <source>
        <dbReference type="ARBA" id="ARBA00022679"/>
    </source>
</evidence>
<dbReference type="UniPathway" id="UPA00057">
    <property type="reaction ID" value="UER00098"/>
</dbReference>
<dbReference type="InterPro" id="IPR014721">
    <property type="entry name" value="Ribsml_uS5_D2-typ_fold_subgr"/>
</dbReference>
<dbReference type="InterPro" id="IPR036554">
    <property type="entry name" value="GHMP_kinase_C_sf"/>
</dbReference>
<dbReference type="EMBL" id="CADCXU010020504">
    <property type="protein sequence ID" value="CAB0008657.1"/>
    <property type="molecule type" value="Genomic_DNA"/>
</dbReference>
<name>A0A6H5GX54_9HEMI</name>
<proteinExistence type="inferred from homology"/>
<dbReference type="GO" id="GO:0006695">
    <property type="term" value="P:cholesterol biosynthetic process"/>
    <property type="evidence" value="ECO:0007669"/>
    <property type="project" value="TreeGrafter"/>
</dbReference>
<keyword evidence="5" id="KW-1207">Sterol metabolism</keyword>
<organism evidence="7 8">
    <name type="scientific">Nesidiocoris tenuis</name>
    <dbReference type="NCBI Taxonomy" id="355587"/>
    <lineage>
        <taxon>Eukaryota</taxon>
        <taxon>Metazoa</taxon>
        <taxon>Ecdysozoa</taxon>
        <taxon>Arthropoda</taxon>
        <taxon>Hexapoda</taxon>
        <taxon>Insecta</taxon>
        <taxon>Pterygota</taxon>
        <taxon>Neoptera</taxon>
        <taxon>Paraneoptera</taxon>
        <taxon>Hemiptera</taxon>
        <taxon>Heteroptera</taxon>
        <taxon>Panheteroptera</taxon>
        <taxon>Cimicomorpha</taxon>
        <taxon>Miridae</taxon>
        <taxon>Dicyphina</taxon>
        <taxon>Nesidiocoris</taxon>
    </lineage>
</organism>
<gene>
    <name evidence="7" type="ORF">NTEN_LOCUS13903</name>
</gene>
<keyword evidence="5" id="KW-0752">Steroid biosynthesis</keyword>
<evidence type="ECO:0000313" key="7">
    <source>
        <dbReference type="EMBL" id="CAB0008657.1"/>
    </source>
</evidence>
<dbReference type="NCBIfam" id="TIGR00549">
    <property type="entry name" value="mevalon_kin"/>
    <property type="match status" value="1"/>
</dbReference>
<keyword evidence="5" id="KW-0443">Lipid metabolism</keyword>
<dbReference type="GO" id="GO:0005829">
    <property type="term" value="C:cytosol"/>
    <property type="evidence" value="ECO:0007669"/>
    <property type="project" value="TreeGrafter"/>
</dbReference>
<keyword evidence="3 5" id="KW-0418">Kinase</keyword>
<dbReference type="PANTHER" id="PTHR43290:SF2">
    <property type="entry name" value="MEVALONATE KINASE"/>
    <property type="match status" value="1"/>
</dbReference>
<evidence type="ECO:0000256" key="5">
    <source>
        <dbReference type="RuleBase" id="RU363087"/>
    </source>
</evidence>
<evidence type="ECO:0000259" key="6">
    <source>
        <dbReference type="Pfam" id="PF08544"/>
    </source>
</evidence>
<keyword evidence="4" id="KW-0460">Magnesium</keyword>
<dbReference type="GO" id="GO:0004496">
    <property type="term" value="F:mevalonate kinase activity"/>
    <property type="evidence" value="ECO:0007669"/>
    <property type="project" value="UniProtKB-EC"/>
</dbReference>
<dbReference type="PRINTS" id="PR00959">
    <property type="entry name" value="MEVGALKINASE"/>
</dbReference>
<keyword evidence="5" id="KW-0067">ATP-binding</keyword>
<dbReference type="Proteomes" id="UP000479000">
    <property type="component" value="Unassembled WGS sequence"/>
</dbReference>
<dbReference type="Gene3D" id="3.30.70.890">
    <property type="entry name" value="GHMP kinase, C-terminal domain"/>
    <property type="match status" value="1"/>
</dbReference>
<keyword evidence="5" id="KW-0753">Steroid metabolism</keyword>
<keyword evidence="1 5" id="KW-0963">Cytoplasm</keyword>
<accession>A0A6H5GX54</accession>
<dbReference type="EC" id="2.7.1.36" evidence="5"/>
<dbReference type="SUPFAM" id="SSF55060">
    <property type="entry name" value="GHMP Kinase, C-terminal domain"/>
    <property type="match status" value="1"/>
</dbReference>
<dbReference type="InterPro" id="IPR013750">
    <property type="entry name" value="GHMP_kinase_C_dom"/>
</dbReference>
<evidence type="ECO:0000313" key="8">
    <source>
        <dbReference type="Proteomes" id="UP000479000"/>
    </source>
</evidence>
<evidence type="ECO:0000256" key="1">
    <source>
        <dbReference type="ARBA" id="ARBA00022490"/>
    </source>
</evidence>
<dbReference type="OrthoDB" id="1652964at2759"/>
<comment type="subcellular location">
    <subcellularLocation>
        <location evidence="5">Cytoplasm</location>
    </subcellularLocation>
</comment>
<dbReference type="Gene3D" id="3.30.230.10">
    <property type="match status" value="1"/>
</dbReference>
<keyword evidence="5" id="KW-0444">Lipid biosynthesis</keyword>